<dbReference type="Proteomes" id="UP000887577">
    <property type="component" value="Unplaced"/>
</dbReference>
<dbReference type="Gene3D" id="1.10.10.60">
    <property type="entry name" value="Homeodomain-like"/>
    <property type="match status" value="1"/>
</dbReference>
<dbReference type="InterPro" id="IPR050453">
    <property type="entry name" value="LIM_Homeobox_TF"/>
</dbReference>
<dbReference type="AlphaFoldDB" id="A0A914YKJ0"/>
<dbReference type="SMART" id="SM00389">
    <property type="entry name" value="HOX"/>
    <property type="match status" value="1"/>
</dbReference>
<protein>
    <submittedName>
        <fullName evidence="10">Homeobox domain-containing protein</fullName>
    </submittedName>
</protein>
<evidence type="ECO:0000256" key="2">
    <source>
        <dbReference type="ARBA" id="ARBA00023125"/>
    </source>
</evidence>
<dbReference type="GO" id="GO:0030182">
    <property type="term" value="P:neuron differentiation"/>
    <property type="evidence" value="ECO:0007669"/>
    <property type="project" value="TreeGrafter"/>
</dbReference>
<keyword evidence="9" id="KW-1185">Reference proteome</keyword>
<dbReference type="GO" id="GO:0000977">
    <property type="term" value="F:RNA polymerase II transcription regulatory region sequence-specific DNA binding"/>
    <property type="evidence" value="ECO:0007669"/>
    <property type="project" value="TreeGrafter"/>
</dbReference>
<organism evidence="9 10">
    <name type="scientific">Panagrolaimus superbus</name>
    <dbReference type="NCBI Taxonomy" id="310955"/>
    <lineage>
        <taxon>Eukaryota</taxon>
        <taxon>Metazoa</taxon>
        <taxon>Ecdysozoa</taxon>
        <taxon>Nematoda</taxon>
        <taxon>Chromadorea</taxon>
        <taxon>Rhabditida</taxon>
        <taxon>Tylenchina</taxon>
        <taxon>Panagrolaimomorpha</taxon>
        <taxon>Panagrolaimoidea</taxon>
        <taxon>Panagrolaimidae</taxon>
        <taxon>Panagrolaimus</taxon>
    </lineage>
</organism>
<feature type="domain" description="Homeobox" evidence="8">
    <location>
        <begin position="147"/>
        <end position="196"/>
    </location>
</feature>
<evidence type="ECO:0000259" key="8">
    <source>
        <dbReference type="PROSITE" id="PS50071"/>
    </source>
</evidence>
<dbReference type="PANTHER" id="PTHR24208:SF170">
    <property type="entry name" value="MECHANOSENSORY PROTEIN 3"/>
    <property type="match status" value="1"/>
</dbReference>
<dbReference type="SUPFAM" id="SSF46689">
    <property type="entry name" value="Homeodomain-like"/>
    <property type="match status" value="1"/>
</dbReference>
<evidence type="ECO:0000256" key="3">
    <source>
        <dbReference type="ARBA" id="ARBA00023155"/>
    </source>
</evidence>
<feature type="region of interest" description="Disordered" evidence="7">
    <location>
        <begin position="44"/>
        <end position="76"/>
    </location>
</feature>
<keyword evidence="4 5" id="KW-0539">Nucleus</keyword>
<evidence type="ECO:0000256" key="4">
    <source>
        <dbReference type="ARBA" id="ARBA00023242"/>
    </source>
</evidence>
<proteinExistence type="predicted"/>
<evidence type="ECO:0000256" key="5">
    <source>
        <dbReference type="PROSITE-ProRule" id="PRU00108"/>
    </source>
</evidence>
<dbReference type="Pfam" id="PF00046">
    <property type="entry name" value="Homeodomain"/>
    <property type="match status" value="1"/>
</dbReference>
<dbReference type="CDD" id="cd00086">
    <property type="entry name" value="homeodomain"/>
    <property type="match status" value="1"/>
</dbReference>
<dbReference type="PROSITE" id="PS50071">
    <property type="entry name" value="HOMEOBOX_2"/>
    <property type="match status" value="1"/>
</dbReference>
<dbReference type="WBParaSite" id="PSU_v2.g19395.t1">
    <property type="protein sequence ID" value="PSU_v2.g19395.t1"/>
    <property type="gene ID" value="PSU_v2.g19395"/>
</dbReference>
<accession>A0A914YKJ0</accession>
<sequence length="196" mass="22327">MVYKLKTGLIYHIHCHYCYHCGKHLSLGEQIIIDVTTNSISCLSHNNNNDESPQPSQQQQQPLQQQQLPSESESATKIAVTEKSCTEIKKKKEKHSKKDKRFFKKESTDFGLSLPSSSAILINPIIPQYPFEMYAFGEMYSDDGRLMKRRGPRTTIKQNQLDVLNQIFSSTPKPSKHARAKLALETGLSMRVIQVC</sequence>
<dbReference type="InterPro" id="IPR009057">
    <property type="entry name" value="Homeodomain-like_sf"/>
</dbReference>
<name>A0A914YKJ0_9BILA</name>
<dbReference type="InterPro" id="IPR001356">
    <property type="entry name" value="HD"/>
</dbReference>
<evidence type="ECO:0000313" key="10">
    <source>
        <dbReference type="WBParaSite" id="PSU_v2.g19395.t1"/>
    </source>
</evidence>
<evidence type="ECO:0000256" key="6">
    <source>
        <dbReference type="RuleBase" id="RU000682"/>
    </source>
</evidence>
<dbReference type="GO" id="GO:0005634">
    <property type="term" value="C:nucleus"/>
    <property type="evidence" value="ECO:0007669"/>
    <property type="project" value="UniProtKB-SubCell"/>
</dbReference>
<evidence type="ECO:0000256" key="1">
    <source>
        <dbReference type="ARBA" id="ARBA00004123"/>
    </source>
</evidence>
<keyword evidence="3 5" id="KW-0371">Homeobox</keyword>
<evidence type="ECO:0000313" key="9">
    <source>
        <dbReference type="Proteomes" id="UP000887577"/>
    </source>
</evidence>
<reference evidence="10" key="1">
    <citation type="submission" date="2022-11" db="UniProtKB">
        <authorList>
            <consortium name="WormBaseParasite"/>
        </authorList>
    </citation>
    <scope>IDENTIFICATION</scope>
</reference>
<dbReference type="Gene3D" id="2.10.110.10">
    <property type="entry name" value="Cysteine Rich Protein"/>
    <property type="match status" value="1"/>
</dbReference>
<dbReference type="PANTHER" id="PTHR24208">
    <property type="entry name" value="LIM/HOMEOBOX PROTEIN LHX"/>
    <property type="match status" value="1"/>
</dbReference>
<comment type="subcellular location">
    <subcellularLocation>
        <location evidence="1 5 6">Nucleus</location>
    </subcellularLocation>
</comment>
<evidence type="ECO:0000256" key="7">
    <source>
        <dbReference type="SAM" id="MobiDB-lite"/>
    </source>
</evidence>
<keyword evidence="2 5" id="KW-0238">DNA-binding</keyword>
<feature type="compositionally biased region" description="Low complexity" evidence="7">
    <location>
        <begin position="51"/>
        <end position="73"/>
    </location>
</feature>
<dbReference type="GO" id="GO:0000981">
    <property type="term" value="F:DNA-binding transcription factor activity, RNA polymerase II-specific"/>
    <property type="evidence" value="ECO:0007669"/>
    <property type="project" value="TreeGrafter"/>
</dbReference>